<proteinExistence type="inferred from homology"/>
<evidence type="ECO:0000256" key="2">
    <source>
        <dbReference type="ARBA" id="ARBA00004574"/>
    </source>
</evidence>
<reference evidence="9" key="1">
    <citation type="journal article" date="2020" name="Plant Biotechnol. J.">
        <title>The pomegranate (Punica granatum L.) draft genome dissects genetic divergence between soft- and hard-seeded cultivars.</title>
        <authorList>
            <person name="Luo X."/>
            <person name="Li H."/>
            <person name="Wu Z."/>
            <person name="Yao W."/>
            <person name="Zhao P."/>
            <person name="Cao D."/>
            <person name="Yu H."/>
            <person name="Li K."/>
            <person name="Poudel K."/>
            <person name="Zhao D."/>
            <person name="Zhang F."/>
            <person name="Xia X."/>
            <person name="Chen L."/>
            <person name="Wang Q."/>
            <person name="Jing D."/>
            <person name="Cao S."/>
        </authorList>
    </citation>
    <scope>NUCLEOTIDE SEQUENCE [LARGE SCALE GENOMIC DNA]</scope>
    <source>
        <strain evidence="9">cv. Tunisia</strain>
    </source>
</reference>
<evidence type="ECO:0000259" key="8">
    <source>
        <dbReference type="SMART" id="SM00976"/>
    </source>
</evidence>
<dbReference type="InterPro" id="IPR012340">
    <property type="entry name" value="NA-bd_OB-fold"/>
</dbReference>
<dbReference type="Proteomes" id="UP000515151">
    <property type="component" value="Chromosome 7"/>
</dbReference>
<evidence type="ECO:0000313" key="9">
    <source>
        <dbReference type="Proteomes" id="UP000515151"/>
    </source>
</evidence>
<name>A0A6P8ECP3_PUNGR</name>
<gene>
    <name evidence="10" type="primary">LOC116213483</name>
</gene>
<keyword evidence="6" id="KW-0238">DNA-binding</keyword>
<dbReference type="InterPro" id="IPR011564">
    <property type="entry name" value="Telomer_end-bd_POT1/Cdc13"/>
</dbReference>
<keyword evidence="7" id="KW-0539">Nucleus</keyword>
<dbReference type="GO" id="GO:0032210">
    <property type="term" value="P:regulation of telomere maintenance via telomerase"/>
    <property type="evidence" value="ECO:0007669"/>
    <property type="project" value="TreeGrafter"/>
</dbReference>
<dbReference type="GO" id="GO:0098505">
    <property type="term" value="F:G-rich strand telomeric DNA binding"/>
    <property type="evidence" value="ECO:0007669"/>
    <property type="project" value="TreeGrafter"/>
</dbReference>
<sequence length="463" mass="52996">MEERDDYKFLKLRDAVTCLNQKVNLIGVVIEFGFPKTTKGTDYFCSVRLIDESYSDEGIPVNFFAENVEKLPFIASPGDIVQLSRVVIKTHDGEVYALFNKKFSSFALYEGVDGKDFVPYQVSARFSSRELDKKFIGDLRKWFINFQDNLDPNDFQLISEMKEGQRHNLVGKILHISKVANNNCIIFLWDGTDAPKNNIQTKLIDEMNTPLPLQLEPNPLPRDVLCTFPPVGTVLRVFLDEGNRNLSPSFLRIGQWINFVNIVCEVHAGLWRGILMSFTKFRCIANNSRYALTCLSSYEERVSSNFGRTPTSCESPSTVTEVDHAFVPFASLMDVITYAEVTAKFKCIVRVVAVLPFQVEDFVSPLGIYRVRLTLEDPTARIFAFLYNEDAEKFFEGHPPSNVLRRKMKKLLGVGEDDQSNETEYTVRDPPWVTCCLKSYYIDKNQAWESRRYRICDTRLVGG</sequence>
<feature type="domain" description="Telomeric single stranded DNA binding POT1/Cdc13" evidence="8">
    <location>
        <begin position="9"/>
        <end position="144"/>
    </location>
</feature>
<evidence type="ECO:0000256" key="1">
    <source>
        <dbReference type="ARBA" id="ARBA00004123"/>
    </source>
</evidence>
<dbReference type="PANTHER" id="PTHR14513:SF0">
    <property type="entry name" value="PROTECTION OF TELOMERES PROTEIN 1"/>
    <property type="match status" value="1"/>
</dbReference>
<keyword evidence="9" id="KW-1185">Reference proteome</keyword>
<dbReference type="GO" id="GO:0010521">
    <property type="term" value="F:telomerase inhibitor activity"/>
    <property type="evidence" value="ECO:0007669"/>
    <property type="project" value="TreeGrafter"/>
</dbReference>
<keyword evidence="4" id="KW-0158">Chromosome</keyword>
<dbReference type="AlphaFoldDB" id="A0A6P8ECP3"/>
<dbReference type="CDD" id="cd04497">
    <property type="entry name" value="hPOT1_OB1_like"/>
    <property type="match status" value="1"/>
</dbReference>
<reference evidence="10" key="2">
    <citation type="submission" date="2025-08" db="UniProtKB">
        <authorList>
            <consortium name="RefSeq"/>
        </authorList>
    </citation>
    <scope>IDENTIFICATION</scope>
    <source>
        <tissue evidence="10">Leaf</tissue>
    </source>
</reference>
<dbReference type="Pfam" id="PF25507">
    <property type="entry name" value="OB_POT1A"/>
    <property type="match status" value="1"/>
</dbReference>
<keyword evidence="5" id="KW-0779">Telomere</keyword>
<dbReference type="GO" id="GO:0000783">
    <property type="term" value="C:nuclear telomere cap complex"/>
    <property type="evidence" value="ECO:0007669"/>
    <property type="project" value="TreeGrafter"/>
</dbReference>
<dbReference type="PANTHER" id="PTHR14513">
    <property type="entry name" value="PROTECTION OF TELOMERES 1"/>
    <property type="match status" value="1"/>
</dbReference>
<comment type="similarity">
    <text evidence="3">Belongs to the telombin family.</text>
</comment>
<dbReference type="FunFam" id="2.40.50.140:FF:000119">
    <property type="entry name" value="Protection of telomeres 1 homolog"/>
    <property type="match status" value="1"/>
</dbReference>
<evidence type="ECO:0000256" key="7">
    <source>
        <dbReference type="ARBA" id="ARBA00023242"/>
    </source>
</evidence>
<accession>A0A6P8ECP3</accession>
<organism evidence="9 10">
    <name type="scientific">Punica granatum</name>
    <name type="common">Pomegranate</name>
    <dbReference type="NCBI Taxonomy" id="22663"/>
    <lineage>
        <taxon>Eukaryota</taxon>
        <taxon>Viridiplantae</taxon>
        <taxon>Streptophyta</taxon>
        <taxon>Embryophyta</taxon>
        <taxon>Tracheophyta</taxon>
        <taxon>Spermatophyta</taxon>
        <taxon>Magnoliopsida</taxon>
        <taxon>eudicotyledons</taxon>
        <taxon>Gunneridae</taxon>
        <taxon>Pentapetalae</taxon>
        <taxon>rosids</taxon>
        <taxon>malvids</taxon>
        <taxon>Myrtales</taxon>
        <taxon>Lythraceae</taxon>
        <taxon>Punica</taxon>
    </lineage>
</organism>
<dbReference type="Gene3D" id="2.40.50.140">
    <property type="entry name" value="Nucleic acid-binding proteins"/>
    <property type="match status" value="1"/>
</dbReference>
<comment type="subcellular location">
    <subcellularLocation>
        <location evidence="2">Chromosome</location>
        <location evidence="2">Telomere</location>
    </subcellularLocation>
    <subcellularLocation>
        <location evidence="1">Nucleus</location>
    </subcellularLocation>
</comment>
<dbReference type="RefSeq" id="XP_031404309.1">
    <property type="nucleotide sequence ID" value="XM_031548449.1"/>
</dbReference>
<evidence type="ECO:0000256" key="4">
    <source>
        <dbReference type="ARBA" id="ARBA00022454"/>
    </source>
</evidence>
<dbReference type="GO" id="GO:0016233">
    <property type="term" value="P:telomere capping"/>
    <property type="evidence" value="ECO:0007669"/>
    <property type="project" value="TreeGrafter"/>
</dbReference>
<evidence type="ECO:0000256" key="3">
    <source>
        <dbReference type="ARBA" id="ARBA00008442"/>
    </source>
</evidence>
<evidence type="ECO:0000256" key="6">
    <source>
        <dbReference type="ARBA" id="ARBA00023125"/>
    </source>
</evidence>
<dbReference type="SMART" id="SM00976">
    <property type="entry name" value="Telo_bind"/>
    <property type="match status" value="1"/>
</dbReference>
<evidence type="ECO:0000256" key="5">
    <source>
        <dbReference type="ARBA" id="ARBA00022895"/>
    </source>
</evidence>
<dbReference type="InterPro" id="IPR028389">
    <property type="entry name" value="POT1"/>
</dbReference>
<evidence type="ECO:0000313" key="10">
    <source>
        <dbReference type="RefSeq" id="XP_031404309.1"/>
    </source>
</evidence>
<dbReference type="InterPro" id="IPR057620">
    <property type="entry name" value="POT1A/B-like_OB"/>
</dbReference>
<dbReference type="Pfam" id="PF02765">
    <property type="entry name" value="POT1"/>
    <property type="match status" value="1"/>
</dbReference>
<dbReference type="GeneID" id="116213483"/>
<dbReference type="OrthoDB" id="2186770at2759"/>
<protein>
    <submittedName>
        <fullName evidence="10">Protection of telomeres protein 1b-like</fullName>
    </submittedName>
</protein>
<dbReference type="SUPFAM" id="SSF50249">
    <property type="entry name" value="Nucleic acid-binding proteins"/>
    <property type="match status" value="2"/>
</dbReference>